<dbReference type="RefSeq" id="WP_239163266.1">
    <property type="nucleotide sequence ID" value="NZ_BOMV01000071.1"/>
</dbReference>
<reference evidence="2" key="1">
    <citation type="submission" date="2021-01" db="EMBL/GenBank/DDBJ databases">
        <title>Whole genome shotgun sequence of Actinoplanes rishiriensis NBRC 108556.</title>
        <authorList>
            <person name="Komaki H."/>
            <person name="Tamura T."/>
        </authorList>
    </citation>
    <scope>NUCLEOTIDE SEQUENCE</scope>
    <source>
        <strain evidence="2">NBRC 108556</strain>
    </source>
</reference>
<protein>
    <submittedName>
        <fullName evidence="2">Uncharacterized protein</fullName>
    </submittedName>
</protein>
<feature type="transmembrane region" description="Helical" evidence="1">
    <location>
        <begin position="218"/>
        <end position="237"/>
    </location>
</feature>
<dbReference type="AlphaFoldDB" id="A0A919N0A1"/>
<gene>
    <name evidence="2" type="ORF">Ari01nite_68300</name>
</gene>
<keyword evidence="3" id="KW-1185">Reference proteome</keyword>
<feature type="transmembrane region" description="Helical" evidence="1">
    <location>
        <begin position="182"/>
        <end position="206"/>
    </location>
</feature>
<keyword evidence="1" id="KW-0472">Membrane</keyword>
<dbReference type="Proteomes" id="UP000636960">
    <property type="component" value="Unassembled WGS sequence"/>
</dbReference>
<comment type="caution">
    <text evidence="2">The sequence shown here is derived from an EMBL/GenBank/DDBJ whole genome shotgun (WGS) entry which is preliminary data.</text>
</comment>
<dbReference type="EMBL" id="BOMV01000071">
    <property type="protein sequence ID" value="GIE99365.1"/>
    <property type="molecule type" value="Genomic_DNA"/>
</dbReference>
<organism evidence="2 3">
    <name type="scientific">Paractinoplanes rishiriensis</name>
    <dbReference type="NCBI Taxonomy" id="1050105"/>
    <lineage>
        <taxon>Bacteria</taxon>
        <taxon>Bacillati</taxon>
        <taxon>Actinomycetota</taxon>
        <taxon>Actinomycetes</taxon>
        <taxon>Micromonosporales</taxon>
        <taxon>Micromonosporaceae</taxon>
        <taxon>Paractinoplanes</taxon>
    </lineage>
</organism>
<proteinExistence type="predicted"/>
<evidence type="ECO:0000313" key="3">
    <source>
        <dbReference type="Proteomes" id="UP000636960"/>
    </source>
</evidence>
<accession>A0A919N0A1</accession>
<evidence type="ECO:0000313" key="2">
    <source>
        <dbReference type="EMBL" id="GIE99365.1"/>
    </source>
</evidence>
<feature type="transmembrane region" description="Helical" evidence="1">
    <location>
        <begin position="244"/>
        <end position="262"/>
    </location>
</feature>
<evidence type="ECO:0000256" key="1">
    <source>
        <dbReference type="SAM" id="Phobius"/>
    </source>
</evidence>
<keyword evidence="1" id="KW-1133">Transmembrane helix</keyword>
<name>A0A919N0A1_9ACTN</name>
<feature type="transmembrane region" description="Helical" evidence="1">
    <location>
        <begin position="282"/>
        <end position="305"/>
    </location>
</feature>
<feature type="transmembrane region" description="Helical" evidence="1">
    <location>
        <begin position="158"/>
        <end position="175"/>
    </location>
</feature>
<sequence length="310" mass="30493">MTLRRHPGRRADRTPGSLPLLRRLGLLLVAAGCLVAGWPAPAQAHAGGLVATDARGSLVSVTPAVPGLSVTALEDGHRLRLVNGTGAPVVVPGGGGAGTPVTVAAGDTLTWMDARSTPAGRQVAPGQSVPWSFVLDAGGTPVTVQGLLVGSAAPAAPIWWALTVAVAAGLVVLSRRVRRGDLLLAAAGMAAAGASIAHVVGSTLAVESMPLAGTFFDAAGINLLAWPLLAGGAFAVLRGRAAGVLAVCAGAALTAIFVLPDVTSFHRAVLPFGGPAVVERVLVVLALGAGAGVALAGGAVLRTLAQKASA</sequence>
<keyword evidence="1" id="KW-0812">Transmembrane</keyword>